<dbReference type="NCBIfam" id="TIGR03089">
    <property type="entry name" value="TIGR03089 family protein"/>
    <property type="match status" value="1"/>
</dbReference>
<dbReference type="Proteomes" id="UP000182486">
    <property type="component" value="Unassembled WGS sequence"/>
</dbReference>
<dbReference type="RefSeq" id="WP_071809290.1">
    <property type="nucleotide sequence ID" value="NZ_MEIA01000480.1"/>
</dbReference>
<evidence type="ECO:0000313" key="1">
    <source>
        <dbReference type="EMBL" id="OJF10321.1"/>
    </source>
</evidence>
<sequence>MNETIPAAFAAAVHADPTTPLLTWYDDTTGDRTELSGATMDNWVAKTANLLVDGAGLGPGDSAAVLLPPHWQTAAILLGSWTAGPAVHLGPDPQAVDVVFAGPATVEAAGAWPAGDRYATGLLPLAMPLRPLPAGFVDYTIEVRGHGDRFTASQPVTPDDPALGATSHREISAAATARARELGIAPGARVLIDAGTHADPMDWLLAPLYAGASIVLCASLDPAVVEKRVAAEHVTLTL</sequence>
<organism evidence="1 2">
    <name type="scientific">Couchioplanes caeruleus subsp. caeruleus</name>
    <dbReference type="NCBI Taxonomy" id="56427"/>
    <lineage>
        <taxon>Bacteria</taxon>
        <taxon>Bacillati</taxon>
        <taxon>Actinomycetota</taxon>
        <taxon>Actinomycetes</taxon>
        <taxon>Micromonosporales</taxon>
        <taxon>Micromonosporaceae</taxon>
        <taxon>Couchioplanes</taxon>
    </lineage>
</organism>
<proteinExistence type="predicted"/>
<reference evidence="1 2" key="1">
    <citation type="submission" date="2016-09" db="EMBL/GenBank/DDBJ databases">
        <title>Couchioplanes caeruleus draft genome sequence.</title>
        <authorList>
            <person name="Sheehan J."/>
            <person name="Caffrey P."/>
        </authorList>
    </citation>
    <scope>NUCLEOTIDE SEQUENCE [LARGE SCALE GENOMIC DNA]</scope>
    <source>
        <strain evidence="1 2">DSM 43634</strain>
    </source>
</reference>
<accession>A0A1K0FBW2</accession>
<evidence type="ECO:0000313" key="2">
    <source>
        <dbReference type="Proteomes" id="UP000182486"/>
    </source>
</evidence>
<dbReference type="InterPro" id="IPR042099">
    <property type="entry name" value="ANL_N_sf"/>
</dbReference>
<dbReference type="SUPFAM" id="SSF56801">
    <property type="entry name" value="Acetyl-CoA synthetase-like"/>
    <property type="match status" value="1"/>
</dbReference>
<comment type="caution">
    <text evidence="1">The sequence shown here is derived from an EMBL/GenBank/DDBJ whole genome shotgun (WGS) entry which is preliminary data.</text>
</comment>
<gene>
    <name evidence="1" type="ORF">BG844_32615</name>
</gene>
<dbReference type="Gene3D" id="3.40.50.12780">
    <property type="entry name" value="N-terminal domain of ligase-like"/>
    <property type="match status" value="1"/>
</dbReference>
<keyword evidence="2" id="KW-1185">Reference proteome</keyword>
<dbReference type="InterPro" id="IPR017523">
    <property type="entry name" value="Rv3268"/>
</dbReference>
<dbReference type="EMBL" id="MEIA01000480">
    <property type="protein sequence ID" value="OJF10321.1"/>
    <property type="molecule type" value="Genomic_DNA"/>
</dbReference>
<name>A0A1K0FBW2_9ACTN</name>
<dbReference type="AlphaFoldDB" id="A0A1K0FBW2"/>
<protein>
    <submittedName>
        <fullName evidence="1">TIGR03089 family protein</fullName>
    </submittedName>
</protein>